<reference evidence="1 2" key="1">
    <citation type="submission" date="2019-02" db="EMBL/GenBank/DDBJ databases">
        <title>Deep-cultivation of Planctomycetes and their phenomic and genomic characterization uncovers novel biology.</title>
        <authorList>
            <person name="Wiegand S."/>
            <person name="Jogler M."/>
            <person name="Boedeker C."/>
            <person name="Pinto D."/>
            <person name="Vollmers J."/>
            <person name="Rivas-Marin E."/>
            <person name="Kohn T."/>
            <person name="Peeters S.H."/>
            <person name="Heuer A."/>
            <person name="Rast P."/>
            <person name="Oberbeckmann S."/>
            <person name="Bunk B."/>
            <person name="Jeske O."/>
            <person name="Meyerdierks A."/>
            <person name="Storesund J.E."/>
            <person name="Kallscheuer N."/>
            <person name="Luecker S."/>
            <person name="Lage O.M."/>
            <person name="Pohl T."/>
            <person name="Merkel B.J."/>
            <person name="Hornburger P."/>
            <person name="Mueller R.-W."/>
            <person name="Bruemmer F."/>
            <person name="Labrenz M."/>
            <person name="Spormann A.M."/>
            <person name="Op Den Camp H."/>
            <person name="Overmann J."/>
            <person name="Amann R."/>
            <person name="Jetten M.S.M."/>
            <person name="Mascher T."/>
            <person name="Medema M.H."/>
            <person name="Devos D.P."/>
            <person name="Kaster A.-K."/>
            <person name="Ovreas L."/>
            <person name="Rohde M."/>
            <person name="Galperin M.Y."/>
            <person name="Jogler C."/>
        </authorList>
    </citation>
    <scope>NUCLEOTIDE SEQUENCE [LARGE SCALE GENOMIC DNA]</scope>
    <source>
        <strain evidence="1 2">Pla100</strain>
    </source>
</reference>
<proteinExistence type="predicted"/>
<gene>
    <name evidence="1" type="ORF">Pla100_29620</name>
</gene>
<evidence type="ECO:0000313" key="1">
    <source>
        <dbReference type="EMBL" id="TWT96481.1"/>
    </source>
</evidence>
<accession>A0A5C6ABN9</accession>
<name>A0A5C6ABN9_9BACT</name>
<organism evidence="1 2">
    <name type="scientific">Neorhodopirellula pilleata</name>
    <dbReference type="NCBI Taxonomy" id="2714738"/>
    <lineage>
        <taxon>Bacteria</taxon>
        <taxon>Pseudomonadati</taxon>
        <taxon>Planctomycetota</taxon>
        <taxon>Planctomycetia</taxon>
        <taxon>Pirellulales</taxon>
        <taxon>Pirellulaceae</taxon>
        <taxon>Neorhodopirellula</taxon>
    </lineage>
</organism>
<dbReference type="SUPFAM" id="SSF51197">
    <property type="entry name" value="Clavaminate synthase-like"/>
    <property type="match status" value="1"/>
</dbReference>
<comment type="caution">
    <text evidence="1">The sequence shown here is derived from an EMBL/GenBank/DDBJ whole genome shotgun (WGS) entry which is preliminary data.</text>
</comment>
<dbReference type="RefSeq" id="WP_197167942.1">
    <property type="nucleotide sequence ID" value="NZ_SJPM01000005.1"/>
</dbReference>
<evidence type="ECO:0000313" key="2">
    <source>
        <dbReference type="Proteomes" id="UP000316213"/>
    </source>
</evidence>
<sequence>MTNVLIDANHNETTRRERLYAGDIYVYSPTKSTKAICQLADELSREAFHPFTPATAQHDLPVEKYVEILKDLKPKFIHHPECKKIIPAILSELGCVNDQTYFDVPRLRTACAGDYLSTGMAYAFKPHRDTWYSPPMSQINWWMPVYPISSDNTMAFHPKYWDRPVQNNSARFDYQDWNSRGRVEAASQSVKQDTRFQSAAIEPVDLEDDLRITCPPGGIIVFAAAHLHSTVPNTSDQTRFSIDFRTVDRRDIERNEGAPNIDSEAQGTTLMDYLRATDLSHFTHEEVDREMNRIKYPLNPTPADLVEESLA</sequence>
<dbReference type="AlphaFoldDB" id="A0A5C6ABN9"/>
<keyword evidence="2" id="KW-1185">Reference proteome</keyword>
<dbReference type="Proteomes" id="UP000316213">
    <property type="component" value="Unassembled WGS sequence"/>
</dbReference>
<dbReference type="EMBL" id="SJPM01000005">
    <property type="protein sequence ID" value="TWT96481.1"/>
    <property type="molecule type" value="Genomic_DNA"/>
</dbReference>
<dbReference type="Gene3D" id="2.60.120.620">
    <property type="entry name" value="q2cbj1_9rhob like domain"/>
    <property type="match status" value="1"/>
</dbReference>
<protein>
    <recommendedName>
        <fullName evidence="3">Phytanoyl-CoA dioxygenase (PhyH)</fullName>
    </recommendedName>
</protein>
<evidence type="ECO:0008006" key="3">
    <source>
        <dbReference type="Google" id="ProtNLM"/>
    </source>
</evidence>